<evidence type="ECO:0000256" key="7">
    <source>
        <dbReference type="SAM" id="Phobius"/>
    </source>
</evidence>
<comment type="caution">
    <text evidence="9">The sequence shown here is derived from an EMBL/GenBank/DDBJ whole genome shotgun (WGS) entry which is preliminary data.</text>
</comment>
<feature type="domain" description="Major facilitator superfamily (MFS) profile" evidence="8">
    <location>
        <begin position="8"/>
        <end position="447"/>
    </location>
</feature>
<evidence type="ECO:0000256" key="6">
    <source>
        <dbReference type="SAM" id="MobiDB-lite"/>
    </source>
</evidence>
<evidence type="ECO:0000256" key="3">
    <source>
        <dbReference type="ARBA" id="ARBA00022692"/>
    </source>
</evidence>
<keyword evidence="4 7" id="KW-1133">Transmembrane helix</keyword>
<evidence type="ECO:0000259" key="8">
    <source>
        <dbReference type="PROSITE" id="PS50850"/>
    </source>
</evidence>
<keyword evidence="3 7" id="KW-0812">Transmembrane</keyword>
<dbReference type="SUPFAM" id="SSF103473">
    <property type="entry name" value="MFS general substrate transporter"/>
    <property type="match status" value="1"/>
</dbReference>
<gene>
    <name evidence="9" type="ORF">AB3X52_11165</name>
</gene>
<keyword evidence="5 7" id="KW-0472">Membrane</keyword>
<feature type="transmembrane region" description="Helical" evidence="7">
    <location>
        <begin position="356"/>
        <end position="383"/>
    </location>
</feature>
<dbReference type="Pfam" id="PF07690">
    <property type="entry name" value="MFS_1"/>
    <property type="match status" value="1"/>
</dbReference>
<evidence type="ECO:0000256" key="4">
    <source>
        <dbReference type="ARBA" id="ARBA00022989"/>
    </source>
</evidence>
<feature type="transmembrane region" description="Helical" evidence="7">
    <location>
        <begin position="202"/>
        <end position="222"/>
    </location>
</feature>
<feature type="transmembrane region" description="Helical" evidence="7">
    <location>
        <begin position="332"/>
        <end position="350"/>
    </location>
</feature>
<sequence length="498" mass="49873">MAGERLRGRYSLAVGIALLGLVPNVVLSTAFLPLQDVLTRALGGSTTGVSLALGLSGAAYAVGAVLAAQLALRIVQRRIFLVAEAVFVVASALAALAPDVPLFLVGHVLQGLGAGSMLITSLPPLVTRFGAARVPVSAAIVNVGLFGASTLGPIAGGLVAAGDGWRWLLGACAVLGALGWVIALLGYDVWEPVEPEAPIDRPALVLVVLSTTAIFVGTSLVAGRPLSSWEVLLPLVAGLATLVALLAVESRQNDSLVPVGALATQLPVTGMLAAMVGGAVFVTVLELLETRLTEVAGRAPTDLAAACWPMPVGAAVGAVVFWRLFRTRWVPVLVDVGLVALAGAAALPLGGSGAPVVAMLLLGFGAAATVSPGLFLTGFGLASTDLARAFALVQLLRSVATYAVAPVAVALATAASSVGGAIDTGLLVMAIVAAAGLAAALAIPALSGARLRVPDLEAWLDGDPALPSPTTATHARPSVADEAAEPLLPGGRGRHRAQ</sequence>
<feature type="transmembrane region" description="Helical" evidence="7">
    <location>
        <begin position="51"/>
        <end position="72"/>
    </location>
</feature>
<dbReference type="InterPro" id="IPR011701">
    <property type="entry name" value="MFS"/>
</dbReference>
<dbReference type="InterPro" id="IPR020846">
    <property type="entry name" value="MFS_dom"/>
</dbReference>
<feature type="transmembrane region" description="Helical" evidence="7">
    <location>
        <begin position="12"/>
        <end position="31"/>
    </location>
</feature>
<dbReference type="PANTHER" id="PTHR23501:SF191">
    <property type="entry name" value="VACUOLAR BASIC AMINO ACID TRANSPORTER 4"/>
    <property type="match status" value="1"/>
</dbReference>
<evidence type="ECO:0000256" key="5">
    <source>
        <dbReference type="ARBA" id="ARBA00023136"/>
    </source>
</evidence>
<feature type="transmembrane region" description="Helical" evidence="7">
    <location>
        <begin position="426"/>
        <end position="446"/>
    </location>
</feature>
<keyword evidence="2" id="KW-0813">Transport</keyword>
<evidence type="ECO:0000256" key="2">
    <source>
        <dbReference type="ARBA" id="ARBA00022448"/>
    </source>
</evidence>
<feature type="transmembrane region" description="Helical" evidence="7">
    <location>
        <begin position="260"/>
        <end position="283"/>
    </location>
</feature>
<dbReference type="Gene3D" id="1.20.1250.20">
    <property type="entry name" value="MFS general substrate transporter like domains"/>
    <property type="match status" value="1"/>
</dbReference>
<evidence type="ECO:0000313" key="10">
    <source>
        <dbReference type="Proteomes" id="UP001556631"/>
    </source>
</evidence>
<protein>
    <submittedName>
        <fullName evidence="9">MFS transporter</fullName>
    </submittedName>
</protein>
<dbReference type="RefSeq" id="WP_367994148.1">
    <property type="nucleotide sequence ID" value="NZ_JBFPJR010000017.1"/>
</dbReference>
<dbReference type="PROSITE" id="PS50850">
    <property type="entry name" value="MFS"/>
    <property type="match status" value="1"/>
</dbReference>
<dbReference type="Proteomes" id="UP001556631">
    <property type="component" value="Unassembled WGS sequence"/>
</dbReference>
<feature type="transmembrane region" description="Helical" evidence="7">
    <location>
        <begin position="138"/>
        <end position="161"/>
    </location>
</feature>
<feature type="transmembrane region" description="Helical" evidence="7">
    <location>
        <begin position="303"/>
        <end position="325"/>
    </location>
</feature>
<feature type="transmembrane region" description="Helical" evidence="7">
    <location>
        <begin position="167"/>
        <end position="190"/>
    </location>
</feature>
<name>A0ABV3SZ10_9ACTN</name>
<feature type="transmembrane region" description="Helical" evidence="7">
    <location>
        <begin position="395"/>
        <end position="414"/>
    </location>
</feature>
<feature type="transmembrane region" description="Helical" evidence="7">
    <location>
        <begin position="228"/>
        <end position="248"/>
    </location>
</feature>
<dbReference type="PANTHER" id="PTHR23501">
    <property type="entry name" value="MAJOR FACILITATOR SUPERFAMILY"/>
    <property type="match status" value="1"/>
</dbReference>
<feature type="region of interest" description="Disordered" evidence="6">
    <location>
        <begin position="464"/>
        <end position="498"/>
    </location>
</feature>
<dbReference type="InterPro" id="IPR036259">
    <property type="entry name" value="MFS_trans_sf"/>
</dbReference>
<feature type="transmembrane region" description="Helical" evidence="7">
    <location>
        <begin position="103"/>
        <end position="126"/>
    </location>
</feature>
<reference evidence="9 10" key="1">
    <citation type="submission" date="2024-07" db="EMBL/GenBank/DDBJ databases">
        <authorList>
            <person name="Lee S."/>
            <person name="Kang M."/>
        </authorList>
    </citation>
    <scope>NUCLEOTIDE SEQUENCE [LARGE SCALE GENOMIC DNA]</scope>
    <source>
        <strain evidence="9 10">DS6</strain>
    </source>
</reference>
<organism evidence="9 10">
    <name type="scientific">Nocardioides eburneus</name>
    <dbReference type="NCBI Taxonomy" id="3231482"/>
    <lineage>
        <taxon>Bacteria</taxon>
        <taxon>Bacillati</taxon>
        <taxon>Actinomycetota</taxon>
        <taxon>Actinomycetes</taxon>
        <taxon>Propionibacteriales</taxon>
        <taxon>Nocardioidaceae</taxon>
        <taxon>Nocardioides</taxon>
    </lineage>
</organism>
<keyword evidence="10" id="KW-1185">Reference proteome</keyword>
<evidence type="ECO:0000256" key="1">
    <source>
        <dbReference type="ARBA" id="ARBA00004429"/>
    </source>
</evidence>
<accession>A0ABV3SZ10</accession>
<evidence type="ECO:0000313" key="9">
    <source>
        <dbReference type="EMBL" id="MEX0428180.1"/>
    </source>
</evidence>
<comment type="subcellular location">
    <subcellularLocation>
        <location evidence="1">Cell inner membrane</location>
        <topology evidence="1">Multi-pass membrane protein</topology>
    </subcellularLocation>
</comment>
<feature type="transmembrane region" description="Helical" evidence="7">
    <location>
        <begin position="79"/>
        <end position="97"/>
    </location>
</feature>
<dbReference type="EMBL" id="JBFPJR010000017">
    <property type="protein sequence ID" value="MEX0428180.1"/>
    <property type="molecule type" value="Genomic_DNA"/>
</dbReference>
<proteinExistence type="predicted"/>